<dbReference type="PANTHER" id="PTHR36923">
    <property type="entry name" value="FERREDOXIN"/>
    <property type="match status" value="1"/>
</dbReference>
<dbReference type="Gene3D" id="3.30.70.20">
    <property type="match status" value="1"/>
</dbReference>
<evidence type="ECO:0000256" key="7">
    <source>
        <dbReference type="ARBA" id="ARBA00023291"/>
    </source>
</evidence>
<name>A0A285EH88_9ACTN</name>
<evidence type="ECO:0000313" key="11">
    <source>
        <dbReference type="Proteomes" id="UP000219514"/>
    </source>
</evidence>
<evidence type="ECO:0000256" key="6">
    <source>
        <dbReference type="ARBA" id="ARBA00023014"/>
    </source>
</evidence>
<keyword evidence="7" id="KW-0003">3Fe-4S</keyword>
<evidence type="ECO:0000313" key="10">
    <source>
        <dbReference type="EMBL" id="SNX98357.1"/>
    </source>
</evidence>
<dbReference type="InterPro" id="IPR051269">
    <property type="entry name" value="Fe-S_cluster_ET"/>
</dbReference>
<keyword evidence="6 8" id="KW-0411">Iron-sulfur</keyword>
<protein>
    <recommendedName>
        <fullName evidence="8">Ferredoxin</fullName>
    </recommendedName>
</protein>
<evidence type="ECO:0000256" key="8">
    <source>
        <dbReference type="RuleBase" id="RU368020"/>
    </source>
</evidence>
<dbReference type="InterPro" id="IPR001080">
    <property type="entry name" value="3Fe4S_ferredoxin"/>
</dbReference>
<comment type="function">
    <text evidence="8">Ferredoxins are iron-sulfur proteins that transfer electrons in a wide variety of metabolic reactions.</text>
</comment>
<dbReference type="EMBL" id="OBDO01000010">
    <property type="protein sequence ID" value="SNX98357.1"/>
    <property type="molecule type" value="Genomic_DNA"/>
</dbReference>
<proteinExistence type="predicted"/>
<accession>A0A285EH88</accession>
<evidence type="ECO:0000256" key="3">
    <source>
        <dbReference type="ARBA" id="ARBA00022723"/>
    </source>
</evidence>
<dbReference type="PROSITE" id="PS51379">
    <property type="entry name" value="4FE4S_FER_2"/>
    <property type="match status" value="1"/>
</dbReference>
<dbReference type="GO" id="GO:0051538">
    <property type="term" value="F:3 iron, 4 sulfur cluster binding"/>
    <property type="evidence" value="ECO:0007669"/>
    <property type="project" value="UniProtKB-KW"/>
</dbReference>
<keyword evidence="5 8" id="KW-0408">Iron</keyword>
<evidence type="ECO:0000256" key="1">
    <source>
        <dbReference type="ARBA" id="ARBA00001927"/>
    </source>
</evidence>
<reference evidence="10 11" key="1">
    <citation type="submission" date="2017-09" db="EMBL/GenBank/DDBJ databases">
        <authorList>
            <person name="Ehlers B."/>
            <person name="Leendertz F.H."/>
        </authorList>
    </citation>
    <scope>NUCLEOTIDE SEQUENCE [LARGE SCALE GENOMIC DNA]</scope>
    <source>
        <strain evidence="10 11">DSM 46844</strain>
    </source>
</reference>
<comment type="cofactor">
    <cofactor evidence="1">
        <name>[3Fe-4S] cluster</name>
        <dbReference type="ChEBI" id="CHEBI:21137"/>
    </cofactor>
</comment>
<dbReference type="SUPFAM" id="SSF54862">
    <property type="entry name" value="4Fe-4S ferredoxins"/>
    <property type="match status" value="1"/>
</dbReference>
<gene>
    <name evidence="10" type="ORF">SAMN06893097_110139</name>
</gene>
<keyword evidence="4 8" id="KW-0249">Electron transport</keyword>
<dbReference type="AlphaFoldDB" id="A0A285EH88"/>
<keyword evidence="11" id="KW-1185">Reference proteome</keyword>
<dbReference type="GO" id="GO:0005506">
    <property type="term" value="F:iron ion binding"/>
    <property type="evidence" value="ECO:0007669"/>
    <property type="project" value="UniProtKB-UniRule"/>
</dbReference>
<keyword evidence="3 8" id="KW-0479">Metal-binding</keyword>
<dbReference type="Proteomes" id="UP000219514">
    <property type="component" value="Unassembled WGS sequence"/>
</dbReference>
<dbReference type="PANTHER" id="PTHR36923:SF3">
    <property type="entry name" value="FERREDOXIN"/>
    <property type="match status" value="1"/>
</dbReference>
<dbReference type="PRINTS" id="PR00352">
    <property type="entry name" value="3FE4SFRDOXIN"/>
</dbReference>
<evidence type="ECO:0000259" key="9">
    <source>
        <dbReference type="PROSITE" id="PS51379"/>
    </source>
</evidence>
<dbReference type="InterPro" id="IPR017896">
    <property type="entry name" value="4Fe4S_Fe-S-bd"/>
</dbReference>
<feature type="domain" description="4Fe-4S ferredoxin-type" evidence="9">
    <location>
        <begin position="1"/>
        <end position="29"/>
    </location>
</feature>
<organism evidence="10 11">
    <name type="scientific">Geodermatophilus sabuli</name>
    <dbReference type="NCBI Taxonomy" id="1564158"/>
    <lineage>
        <taxon>Bacteria</taxon>
        <taxon>Bacillati</taxon>
        <taxon>Actinomycetota</taxon>
        <taxon>Actinomycetes</taxon>
        <taxon>Geodermatophilales</taxon>
        <taxon>Geodermatophilaceae</taxon>
        <taxon>Geodermatophilus</taxon>
    </lineage>
</organism>
<evidence type="ECO:0000256" key="2">
    <source>
        <dbReference type="ARBA" id="ARBA00022448"/>
    </source>
</evidence>
<evidence type="ECO:0000256" key="4">
    <source>
        <dbReference type="ARBA" id="ARBA00022982"/>
    </source>
</evidence>
<sequence length="63" mass="6640">MRVTADLERCVGSGACEALVPEVFEVGDDGVVTVLRPEPAPEEESDVREAVAQCPTRALALAD</sequence>
<keyword evidence="2 8" id="KW-0813">Transport</keyword>
<evidence type="ECO:0000256" key="5">
    <source>
        <dbReference type="ARBA" id="ARBA00023004"/>
    </source>
</evidence>
<dbReference type="RefSeq" id="WP_172442541.1">
    <property type="nucleotide sequence ID" value="NZ_JACHXB010000005.1"/>
</dbReference>
<dbReference type="GO" id="GO:0009055">
    <property type="term" value="F:electron transfer activity"/>
    <property type="evidence" value="ECO:0007669"/>
    <property type="project" value="UniProtKB-UniRule"/>
</dbReference>
<dbReference type="Pfam" id="PF13370">
    <property type="entry name" value="Fer4_13"/>
    <property type="match status" value="1"/>
</dbReference>